<sequence length="37" mass="4113">MGYLLRCKKSGSAGARPEKTFDLNGLGGYKTAYVRRF</sequence>
<accession>M4VIM5</accession>
<proteinExistence type="predicted"/>
<reference evidence="1 2" key="1">
    <citation type="journal article" date="2013" name="ISME J.">
        <title>By their genes ye shall know them: genomic signatures of predatory bacteria.</title>
        <authorList>
            <person name="Pasternak Z."/>
            <person name="Pietrokovski S."/>
            <person name="Rotem O."/>
            <person name="Gophna U."/>
            <person name="Lurie-Weinberger M.N."/>
            <person name="Jurkevitch E."/>
        </authorList>
    </citation>
    <scope>NUCLEOTIDE SEQUENCE [LARGE SCALE GENOMIC DNA]</scope>
    <source>
        <strain evidence="1">EPB</strain>
    </source>
</reference>
<dbReference type="KEGG" id="man:A11S_1534"/>
<dbReference type="EMBL" id="CP003538">
    <property type="protein sequence ID" value="AGH98340.1"/>
    <property type="molecule type" value="Genomic_DNA"/>
</dbReference>
<dbReference type="AlphaFoldDB" id="M4VIM5"/>
<dbReference type="HOGENOM" id="CLU_3345910_0_0_5"/>
<name>M4VIM5_9BACT</name>
<protein>
    <submittedName>
        <fullName evidence="1">Uncharacterized protein</fullName>
    </submittedName>
</protein>
<dbReference type="STRING" id="349215.A11S_1534"/>
<organism evidence="1 2">
    <name type="scientific">Micavibrio aeruginosavorus EPB</name>
    <dbReference type="NCBI Taxonomy" id="349215"/>
    <lineage>
        <taxon>Bacteria</taxon>
        <taxon>Pseudomonadati</taxon>
        <taxon>Bdellovibrionota</taxon>
        <taxon>Bdellovibrionia</taxon>
        <taxon>Bdellovibrionales</taxon>
        <taxon>Pseudobdellovibrionaceae</taxon>
        <taxon>Micavibrio</taxon>
    </lineage>
</organism>
<evidence type="ECO:0000313" key="1">
    <source>
        <dbReference type="EMBL" id="AGH98340.1"/>
    </source>
</evidence>
<gene>
    <name evidence="1" type="ORF">A11S_1534</name>
</gene>
<dbReference type="Proteomes" id="UP000011932">
    <property type="component" value="Chromosome"/>
</dbReference>
<evidence type="ECO:0000313" key="2">
    <source>
        <dbReference type="Proteomes" id="UP000011932"/>
    </source>
</evidence>